<evidence type="ECO:0000259" key="6">
    <source>
        <dbReference type="PROSITE" id="PS50850"/>
    </source>
</evidence>
<keyword evidence="2 5" id="KW-0812">Transmembrane</keyword>
<evidence type="ECO:0000256" key="1">
    <source>
        <dbReference type="ARBA" id="ARBA00004141"/>
    </source>
</evidence>
<feature type="transmembrane region" description="Helical" evidence="5">
    <location>
        <begin position="326"/>
        <end position="346"/>
    </location>
</feature>
<dbReference type="PANTHER" id="PTHR48021">
    <property type="match status" value="1"/>
</dbReference>
<sequence>MDQGVNIKEEKRVEEVVHVEGDIAQQGRRIIKEHRFPPSWRVTWLGIFCQGFSITLDIVLHKKLEEDPLYGVEIAVAVGDVKEIGGIMGYVVGSVLMQATGRVTALYLYGIGMVFGTMVTVLSTMLPQLPTGFLICVFQAVSGVFMAVGSLTGYVYLTEVAPDEDRGVVAGIEHCCYLLGRLVGFVFPHAMPWQWLAVVSLIPSVFYIFCMRWVIESPLWLLQVDRLTEAQHAYDLLGIAVTGDECALSAIRVQRMRTPVKAMICAVFVFWLRMLGGPAGVQKFQNLQLVGSNDIFFGRKDLIMVVFEILIMPGIIFLMDTIGRRFLLYTSTVLLTVILLLSAYLVHRTIHAESLAENATFERAVMCASLCYVVANSVGLGPVSFLLCTEVLPPRRHGLLAGVLYSGVHVLFFLFRWSMRSDSYQVVHQFPLRDFADTYEPPEFVEDTETTTSELE</sequence>
<feature type="domain" description="Major facilitator superfamily (MFS) profile" evidence="6">
    <location>
        <begin position="39"/>
        <end position="456"/>
    </location>
</feature>
<dbReference type="Gene3D" id="1.20.1250.20">
    <property type="entry name" value="MFS general substrate transporter like domains"/>
    <property type="match status" value="2"/>
</dbReference>
<dbReference type="InterPro" id="IPR050549">
    <property type="entry name" value="MFS_Trehalose_Transporter"/>
</dbReference>
<dbReference type="GO" id="GO:0016020">
    <property type="term" value="C:membrane"/>
    <property type="evidence" value="ECO:0007669"/>
    <property type="project" value="UniProtKB-SubCell"/>
</dbReference>
<dbReference type="SUPFAM" id="SSF103473">
    <property type="entry name" value="MFS general substrate transporter"/>
    <property type="match status" value="1"/>
</dbReference>
<feature type="transmembrane region" description="Helical" evidence="5">
    <location>
        <begin position="42"/>
        <end position="60"/>
    </location>
</feature>
<comment type="caution">
    <text evidence="7">The sequence shown here is derived from an EMBL/GenBank/DDBJ whole genome shotgun (WGS) entry which is preliminary data.</text>
</comment>
<protein>
    <recommendedName>
        <fullName evidence="6">Major facilitator superfamily (MFS) profile domain-containing protein</fullName>
    </recommendedName>
</protein>
<dbReference type="Pfam" id="PF00083">
    <property type="entry name" value="Sugar_tr"/>
    <property type="match status" value="1"/>
</dbReference>
<proteinExistence type="predicted"/>
<dbReference type="VEuPathDB" id="VectorBase:RSAN_044166"/>
<keyword evidence="8" id="KW-1185">Reference proteome</keyword>
<feature type="transmembrane region" description="Helical" evidence="5">
    <location>
        <begin position="106"/>
        <end position="126"/>
    </location>
</feature>
<feature type="transmembrane region" description="Helical" evidence="5">
    <location>
        <begin position="366"/>
        <end position="387"/>
    </location>
</feature>
<evidence type="ECO:0000256" key="5">
    <source>
        <dbReference type="SAM" id="Phobius"/>
    </source>
</evidence>
<keyword evidence="3 5" id="KW-1133">Transmembrane helix</keyword>
<dbReference type="EMBL" id="JABSTV010001250">
    <property type="protein sequence ID" value="KAH7956547.1"/>
    <property type="molecule type" value="Genomic_DNA"/>
</dbReference>
<gene>
    <name evidence="7" type="ORF">HPB52_010473</name>
</gene>
<dbReference type="InterPro" id="IPR005828">
    <property type="entry name" value="MFS_sugar_transport-like"/>
</dbReference>
<feature type="transmembrane region" description="Helical" evidence="5">
    <location>
        <begin position="132"/>
        <end position="156"/>
    </location>
</feature>
<feature type="transmembrane region" description="Helical" evidence="5">
    <location>
        <begin position="399"/>
        <end position="419"/>
    </location>
</feature>
<feature type="transmembrane region" description="Helical" evidence="5">
    <location>
        <begin position="302"/>
        <end position="319"/>
    </location>
</feature>
<evidence type="ECO:0000313" key="8">
    <source>
        <dbReference type="Proteomes" id="UP000821837"/>
    </source>
</evidence>
<evidence type="ECO:0000256" key="4">
    <source>
        <dbReference type="ARBA" id="ARBA00023136"/>
    </source>
</evidence>
<name>A0A9D4PVL2_RHISA</name>
<dbReference type="PANTHER" id="PTHR48021:SF1">
    <property type="entry name" value="GH07001P-RELATED"/>
    <property type="match status" value="1"/>
</dbReference>
<reference evidence="7" key="1">
    <citation type="journal article" date="2020" name="Cell">
        <title>Large-Scale Comparative Analyses of Tick Genomes Elucidate Their Genetic Diversity and Vector Capacities.</title>
        <authorList>
            <consortium name="Tick Genome and Microbiome Consortium (TIGMIC)"/>
            <person name="Jia N."/>
            <person name="Wang J."/>
            <person name="Shi W."/>
            <person name="Du L."/>
            <person name="Sun Y."/>
            <person name="Zhan W."/>
            <person name="Jiang J.F."/>
            <person name="Wang Q."/>
            <person name="Zhang B."/>
            <person name="Ji P."/>
            <person name="Bell-Sakyi L."/>
            <person name="Cui X.M."/>
            <person name="Yuan T.T."/>
            <person name="Jiang B.G."/>
            <person name="Yang W.F."/>
            <person name="Lam T.T."/>
            <person name="Chang Q.C."/>
            <person name="Ding S.J."/>
            <person name="Wang X.J."/>
            <person name="Zhu J.G."/>
            <person name="Ruan X.D."/>
            <person name="Zhao L."/>
            <person name="Wei J.T."/>
            <person name="Ye R.Z."/>
            <person name="Que T.C."/>
            <person name="Du C.H."/>
            <person name="Zhou Y.H."/>
            <person name="Cheng J.X."/>
            <person name="Dai P.F."/>
            <person name="Guo W.B."/>
            <person name="Han X.H."/>
            <person name="Huang E.J."/>
            <person name="Li L.F."/>
            <person name="Wei W."/>
            <person name="Gao Y.C."/>
            <person name="Liu J.Z."/>
            <person name="Shao H.Z."/>
            <person name="Wang X."/>
            <person name="Wang C.C."/>
            <person name="Yang T.C."/>
            <person name="Huo Q.B."/>
            <person name="Li W."/>
            <person name="Chen H.Y."/>
            <person name="Chen S.E."/>
            <person name="Zhou L.G."/>
            <person name="Ni X.B."/>
            <person name="Tian J.H."/>
            <person name="Sheng Y."/>
            <person name="Liu T."/>
            <person name="Pan Y.S."/>
            <person name="Xia L.Y."/>
            <person name="Li J."/>
            <person name="Zhao F."/>
            <person name="Cao W.C."/>
        </authorList>
    </citation>
    <scope>NUCLEOTIDE SEQUENCE</scope>
    <source>
        <strain evidence="7">Rsan-2018</strain>
    </source>
</reference>
<evidence type="ECO:0000256" key="2">
    <source>
        <dbReference type="ARBA" id="ARBA00022692"/>
    </source>
</evidence>
<accession>A0A9D4PVL2</accession>
<evidence type="ECO:0000313" key="7">
    <source>
        <dbReference type="EMBL" id="KAH7956547.1"/>
    </source>
</evidence>
<dbReference type="GO" id="GO:0022857">
    <property type="term" value="F:transmembrane transporter activity"/>
    <property type="evidence" value="ECO:0007669"/>
    <property type="project" value="InterPro"/>
</dbReference>
<keyword evidence="4 5" id="KW-0472">Membrane</keyword>
<feature type="transmembrane region" description="Helical" evidence="5">
    <location>
        <begin position="262"/>
        <end position="282"/>
    </location>
</feature>
<feature type="transmembrane region" description="Helical" evidence="5">
    <location>
        <begin position="193"/>
        <end position="215"/>
    </location>
</feature>
<dbReference type="PROSITE" id="PS50850">
    <property type="entry name" value="MFS"/>
    <property type="match status" value="1"/>
</dbReference>
<dbReference type="InterPro" id="IPR036259">
    <property type="entry name" value="MFS_trans_sf"/>
</dbReference>
<dbReference type="AlphaFoldDB" id="A0A9D4PVL2"/>
<organism evidence="7 8">
    <name type="scientific">Rhipicephalus sanguineus</name>
    <name type="common">Brown dog tick</name>
    <name type="synonym">Ixodes sanguineus</name>
    <dbReference type="NCBI Taxonomy" id="34632"/>
    <lineage>
        <taxon>Eukaryota</taxon>
        <taxon>Metazoa</taxon>
        <taxon>Ecdysozoa</taxon>
        <taxon>Arthropoda</taxon>
        <taxon>Chelicerata</taxon>
        <taxon>Arachnida</taxon>
        <taxon>Acari</taxon>
        <taxon>Parasitiformes</taxon>
        <taxon>Ixodida</taxon>
        <taxon>Ixodoidea</taxon>
        <taxon>Ixodidae</taxon>
        <taxon>Rhipicephalinae</taxon>
        <taxon>Rhipicephalus</taxon>
        <taxon>Rhipicephalus</taxon>
    </lineage>
</organism>
<dbReference type="Proteomes" id="UP000821837">
    <property type="component" value="Unassembled WGS sequence"/>
</dbReference>
<dbReference type="InterPro" id="IPR020846">
    <property type="entry name" value="MFS_dom"/>
</dbReference>
<evidence type="ECO:0000256" key="3">
    <source>
        <dbReference type="ARBA" id="ARBA00022989"/>
    </source>
</evidence>
<comment type="subcellular location">
    <subcellularLocation>
        <location evidence="1">Membrane</location>
        <topology evidence="1">Multi-pass membrane protein</topology>
    </subcellularLocation>
</comment>
<reference evidence="7" key="2">
    <citation type="submission" date="2021-09" db="EMBL/GenBank/DDBJ databases">
        <authorList>
            <person name="Jia N."/>
            <person name="Wang J."/>
            <person name="Shi W."/>
            <person name="Du L."/>
            <person name="Sun Y."/>
            <person name="Zhan W."/>
            <person name="Jiang J."/>
            <person name="Wang Q."/>
            <person name="Zhang B."/>
            <person name="Ji P."/>
            <person name="Sakyi L.B."/>
            <person name="Cui X."/>
            <person name="Yuan T."/>
            <person name="Jiang B."/>
            <person name="Yang W."/>
            <person name="Lam T.T.-Y."/>
            <person name="Chang Q."/>
            <person name="Ding S."/>
            <person name="Wang X."/>
            <person name="Zhu J."/>
            <person name="Ruan X."/>
            <person name="Zhao L."/>
            <person name="Wei J."/>
            <person name="Que T."/>
            <person name="Du C."/>
            <person name="Cheng J."/>
            <person name="Dai P."/>
            <person name="Han X."/>
            <person name="Huang E."/>
            <person name="Gao Y."/>
            <person name="Liu J."/>
            <person name="Shao H."/>
            <person name="Ye R."/>
            <person name="Li L."/>
            <person name="Wei W."/>
            <person name="Wang X."/>
            <person name="Wang C."/>
            <person name="Huo Q."/>
            <person name="Li W."/>
            <person name="Guo W."/>
            <person name="Chen H."/>
            <person name="Chen S."/>
            <person name="Zhou L."/>
            <person name="Zhou L."/>
            <person name="Ni X."/>
            <person name="Tian J."/>
            <person name="Zhou Y."/>
            <person name="Sheng Y."/>
            <person name="Liu T."/>
            <person name="Pan Y."/>
            <person name="Xia L."/>
            <person name="Li J."/>
            <person name="Zhao F."/>
            <person name="Cao W."/>
        </authorList>
    </citation>
    <scope>NUCLEOTIDE SEQUENCE</scope>
    <source>
        <strain evidence="7">Rsan-2018</strain>
        <tissue evidence="7">Larvae</tissue>
    </source>
</reference>